<dbReference type="EMBL" id="CAWUFR010000770">
    <property type="protein sequence ID" value="CAK6981092.1"/>
    <property type="molecule type" value="Genomic_DNA"/>
</dbReference>
<keyword evidence="2" id="KW-1185">Reference proteome</keyword>
<name>A0AAV1QDV2_SCOSC</name>
<protein>
    <submittedName>
        <fullName evidence="1">Uncharacterized protein</fullName>
    </submittedName>
</protein>
<evidence type="ECO:0000313" key="2">
    <source>
        <dbReference type="Proteomes" id="UP001314229"/>
    </source>
</evidence>
<sequence>MSHTSSNFQERSKLPAITQGWVNFLVLQAVWYPRAKPSLSTHNVYALVVLAALTDGIPSEDLPDVTCDVRAEVTQAGRRRLVDEASQKRVKATDICQCASQSEKGCGMKWSERLLRIFFNPDWDAGRWTSICLADGRACLLCDSSVSAFMPVRRLSP</sequence>
<comment type="caution">
    <text evidence="1">The sequence shown here is derived from an EMBL/GenBank/DDBJ whole genome shotgun (WGS) entry which is preliminary data.</text>
</comment>
<gene>
    <name evidence="1" type="ORF">FSCOSCO3_A000051</name>
</gene>
<proteinExistence type="predicted"/>
<dbReference type="AlphaFoldDB" id="A0AAV1QDV2"/>
<reference evidence="1 2" key="1">
    <citation type="submission" date="2024-01" db="EMBL/GenBank/DDBJ databases">
        <authorList>
            <person name="Alioto T."/>
            <person name="Alioto T."/>
            <person name="Gomez Garrido J."/>
        </authorList>
    </citation>
    <scope>NUCLEOTIDE SEQUENCE [LARGE SCALE GENOMIC DNA]</scope>
</reference>
<organism evidence="1 2">
    <name type="scientific">Scomber scombrus</name>
    <name type="common">Atlantic mackerel</name>
    <name type="synonym">Scomber vernalis</name>
    <dbReference type="NCBI Taxonomy" id="13677"/>
    <lineage>
        <taxon>Eukaryota</taxon>
        <taxon>Metazoa</taxon>
        <taxon>Chordata</taxon>
        <taxon>Craniata</taxon>
        <taxon>Vertebrata</taxon>
        <taxon>Euteleostomi</taxon>
        <taxon>Actinopterygii</taxon>
        <taxon>Neopterygii</taxon>
        <taxon>Teleostei</taxon>
        <taxon>Neoteleostei</taxon>
        <taxon>Acanthomorphata</taxon>
        <taxon>Pelagiaria</taxon>
        <taxon>Scombriformes</taxon>
        <taxon>Scombridae</taxon>
        <taxon>Scomber</taxon>
    </lineage>
</organism>
<dbReference type="Proteomes" id="UP001314229">
    <property type="component" value="Unassembled WGS sequence"/>
</dbReference>
<evidence type="ECO:0000313" key="1">
    <source>
        <dbReference type="EMBL" id="CAK6981092.1"/>
    </source>
</evidence>
<accession>A0AAV1QDV2</accession>